<evidence type="ECO:0000313" key="2">
    <source>
        <dbReference type="Proteomes" id="UP000732105"/>
    </source>
</evidence>
<dbReference type="EMBL" id="RZNH01000027">
    <property type="protein sequence ID" value="NOU61065.1"/>
    <property type="molecule type" value="Genomic_DNA"/>
</dbReference>
<evidence type="ECO:0008006" key="3">
    <source>
        <dbReference type="Google" id="ProtNLM"/>
    </source>
</evidence>
<proteinExistence type="predicted"/>
<reference evidence="1 2" key="1">
    <citation type="submission" date="2018-12" db="EMBL/GenBank/DDBJ databases">
        <title>Marinifilum JC070 sp. nov., a marine bacterium isolated from Yongle Blue Hole in the South China Sea.</title>
        <authorList>
            <person name="Fu T."/>
        </authorList>
    </citation>
    <scope>NUCLEOTIDE SEQUENCE [LARGE SCALE GENOMIC DNA]</scope>
    <source>
        <strain evidence="1 2">JC070</strain>
    </source>
</reference>
<evidence type="ECO:0000313" key="1">
    <source>
        <dbReference type="EMBL" id="NOU61065.1"/>
    </source>
</evidence>
<dbReference type="Proteomes" id="UP000732105">
    <property type="component" value="Unassembled WGS sequence"/>
</dbReference>
<dbReference type="RefSeq" id="WP_171596333.1">
    <property type="nucleotide sequence ID" value="NZ_RZNH01000027.1"/>
</dbReference>
<sequence length="395" mass="45971">MRDKGIAFVIMQIGNPELDKLYDEIYVPAIEKANLIPKRIDQDNSGYLLKKEIISFIEDAEIIIADLTNERPNCYLEIGYAMGLDKFQNLIFTVREDHFPESKNFQKGGPKIHFDVSGYEILSWDKNELNKFKNSLTNKISRRLTTVKPQQKGVVKKKWDQNWLKDKREYAQKKMDALEIGRQMEVLVSTEDHISLSQTQLLEIANECQMDILGWPIAPVIPHLPIYSPKPKVDGLYSEIIRNEGVLSFDYTYYLKSGKIFIAKSIFEEHHFKNCIIVPIRIKRSTELLMYILKYYYKCGLSPSNKIEIEVRFCGIKDNEISYGSEGFVMRSYKSKENESYCKLTTTLGDIENNLTDLVYQLSNELFVLFDFFSINEEQVESIVNSFVNEKRNAF</sequence>
<gene>
    <name evidence="1" type="ORF">ELS83_14680</name>
</gene>
<name>A0ABX1WY34_9BACT</name>
<keyword evidence="2" id="KW-1185">Reference proteome</keyword>
<accession>A0ABX1WY34</accession>
<protein>
    <recommendedName>
        <fullName evidence="3">EF-hand domain-containing protein</fullName>
    </recommendedName>
</protein>
<comment type="caution">
    <text evidence="1">The sequence shown here is derived from an EMBL/GenBank/DDBJ whole genome shotgun (WGS) entry which is preliminary data.</text>
</comment>
<organism evidence="1 2">
    <name type="scientific">Marinifilum caeruleilacunae</name>
    <dbReference type="NCBI Taxonomy" id="2499076"/>
    <lineage>
        <taxon>Bacteria</taxon>
        <taxon>Pseudomonadati</taxon>
        <taxon>Bacteroidota</taxon>
        <taxon>Bacteroidia</taxon>
        <taxon>Marinilabiliales</taxon>
        <taxon>Marinifilaceae</taxon>
    </lineage>
</organism>